<accession>A0A221MGJ3</accession>
<proteinExistence type="predicted"/>
<organism evidence="2 3">
    <name type="scientific">Virgibacillus necropolis</name>
    <dbReference type="NCBI Taxonomy" id="163877"/>
    <lineage>
        <taxon>Bacteria</taxon>
        <taxon>Bacillati</taxon>
        <taxon>Bacillota</taxon>
        <taxon>Bacilli</taxon>
        <taxon>Bacillales</taxon>
        <taxon>Bacillaceae</taxon>
        <taxon>Virgibacillus</taxon>
    </lineage>
</organism>
<reference evidence="2 3" key="1">
    <citation type="journal article" date="2003" name="Int. J. Syst. Evol. Microbiol.">
        <title>Virgibacillus carmonensis sp. nov., Virgibacillus necropolis sp. nov. and Virgibacillus picturae sp. nov., three novel species isolated from deteriorated mural paintings, transfer of the species of the genus salibacillus to Virgibacillus, as Virgibacillus marismortui comb. nov. and Virgibacillus salexigens comb. nov., and emended description of the genus Virgibacillus.</title>
        <authorList>
            <person name="Heyrman J."/>
            <person name="Logan N.A."/>
            <person name="Busse H.J."/>
            <person name="Balcaen A."/>
            <person name="Lebbe L."/>
            <person name="Rodriguez-Diaz M."/>
            <person name="Swings J."/>
            <person name="De Vos P."/>
        </authorList>
    </citation>
    <scope>NUCLEOTIDE SEQUENCE [LARGE SCALE GENOMIC DNA]</scope>
    <source>
        <strain evidence="2 3">LMG 19488</strain>
    </source>
</reference>
<dbReference type="Pfam" id="PF00583">
    <property type="entry name" value="Acetyltransf_1"/>
    <property type="match status" value="1"/>
</dbReference>
<dbReference type="SUPFAM" id="SSF55729">
    <property type="entry name" value="Acyl-CoA N-acyltransferases (Nat)"/>
    <property type="match status" value="1"/>
</dbReference>
<evidence type="ECO:0000313" key="3">
    <source>
        <dbReference type="Proteomes" id="UP000204391"/>
    </source>
</evidence>
<name>A0A221MGJ3_9BACI</name>
<keyword evidence="3" id="KW-1185">Reference proteome</keyword>
<dbReference type="RefSeq" id="WP_089533757.1">
    <property type="nucleotide sequence ID" value="NZ_CP022437.1"/>
</dbReference>
<dbReference type="PROSITE" id="PS51186">
    <property type="entry name" value="GNAT"/>
    <property type="match status" value="1"/>
</dbReference>
<dbReference type="Proteomes" id="UP000204391">
    <property type="component" value="Chromosome"/>
</dbReference>
<dbReference type="GO" id="GO:0016747">
    <property type="term" value="F:acyltransferase activity, transferring groups other than amino-acyl groups"/>
    <property type="evidence" value="ECO:0007669"/>
    <property type="project" value="InterPro"/>
</dbReference>
<feature type="domain" description="N-acetyltransferase" evidence="1">
    <location>
        <begin position="19"/>
        <end position="158"/>
    </location>
</feature>
<evidence type="ECO:0000259" key="1">
    <source>
        <dbReference type="PROSITE" id="PS51186"/>
    </source>
</evidence>
<dbReference type="PANTHER" id="PTHR43259">
    <property type="entry name" value="SPT10P"/>
    <property type="match status" value="1"/>
</dbReference>
<dbReference type="EMBL" id="CP022437">
    <property type="protein sequence ID" value="ASN06761.1"/>
    <property type="molecule type" value="Genomic_DNA"/>
</dbReference>
<evidence type="ECO:0000313" key="2">
    <source>
        <dbReference type="EMBL" id="ASN06761.1"/>
    </source>
</evidence>
<gene>
    <name evidence="2" type="ORF">CFK40_17925</name>
</gene>
<keyword evidence="2" id="KW-0808">Transferase</keyword>
<dbReference type="KEGG" id="vne:CFK40_17925"/>
<dbReference type="PANTHER" id="PTHR43259:SF1">
    <property type="entry name" value="N-ACETYLTRANSFERASE DOMAIN-CONTAINING PROTEIN"/>
    <property type="match status" value="1"/>
</dbReference>
<dbReference type="InterPro" id="IPR052829">
    <property type="entry name" value="N-acetyltransferase_domain"/>
</dbReference>
<dbReference type="InterPro" id="IPR016181">
    <property type="entry name" value="Acyl_CoA_acyltransferase"/>
</dbReference>
<dbReference type="OrthoDB" id="65897at2"/>
<dbReference type="Gene3D" id="3.40.630.30">
    <property type="match status" value="1"/>
</dbReference>
<protein>
    <submittedName>
        <fullName evidence="2">GNAT family N-acetyltransferase</fullName>
    </submittedName>
</protein>
<dbReference type="CDD" id="cd04301">
    <property type="entry name" value="NAT_SF"/>
    <property type="match status" value="1"/>
</dbReference>
<dbReference type="AlphaFoldDB" id="A0A221MGJ3"/>
<sequence length="160" mass="18662">MTVTLIPMTQDDFAHYTSKSILVYADEKVEAGTWTKEEAPEKAEKEFERLLPEGLDSENQFLYAITKIEDKKKVGWLWYRFDPSHRQKEAFIFDIFIFDELQGQDYGKAALQELDDHALANGIEKISLHVFAHNRRAINLYEKLDYEAKDIIMSKLLNKG</sequence>
<dbReference type="InterPro" id="IPR000182">
    <property type="entry name" value="GNAT_dom"/>
</dbReference>